<gene>
    <name evidence="3" type="ORF">DHEL01_v200880</name>
</gene>
<dbReference type="PANTHER" id="PTHR37488:SF2">
    <property type="entry name" value="DUF1275 DOMAIN-CONTAINING PROTEIN"/>
    <property type="match status" value="1"/>
</dbReference>
<sequence>MSNSDTEGTLHGLEHTTPPASAAPSSPPREPKQPPEEPPVQQTFISKSKGHLFASVRPSGFAELELLLLTFCTGIQGKPIMKAQAHPIVPKVVIDSPEASPNPTDAISFPDYHCFASNQTGNTVFLAVSVVVPEFNGDMFYTANIGVALGFFLAGGYLTGQLSHIVGPRLRVWLVLCNLMQTAMVFAAAALQLRYGVRHTGPRDLLVIGLLAFASGSQVVQSRSLRITEISTAMATAAWVDLLIDPHLLAVREKNRPRNRRLFFLVTLVVGCLVGAGIYKAAGSAVALFVSAGGKAVVTAMYLFNGAEKEKADNSAA</sequence>
<protein>
    <submittedName>
        <fullName evidence="3">DUF1275 domain-containing protein</fullName>
    </submittedName>
</protein>
<organism evidence="3 4">
    <name type="scientific">Diaporthe helianthi</name>
    <dbReference type="NCBI Taxonomy" id="158607"/>
    <lineage>
        <taxon>Eukaryota</taxon>
        <taxon>Fungi</taxon>
        <taxon>Dikarya</taxon>
        <taxon>Ascomycota</taxon>
        <taxon>Pezizomycotina</taxon>
        <taxon>Sordariomycetes</taxon>
        <taxon>Sordariomycetidae</taxon>
        <taxon>Diaporthales</taxon>
        <taxon>Diaporthaceae</taxon>
        <taxon>Diaporthe</taxon>
    </lineage>
</organism>
<accession>A0A2P5IE06</accession>
<dbReference type="PANTHER" id="PTHR37488">
    <property type="entry name" value="DUF1275 DOMAIN-CONTAINING PROTEIN"/>
    <property type="match status" value="1"/>
</dbReference>
<dbReference type="AlphaFoldDB" id="A0A2P5IE06"/>
<feature type="transmembrane region" description="Helical" evidence="2">
    <location>
        <begin position="172"/>
        <end position="193"/>
    </location>
</feature>
<dbReference type="Pfam" id="PF06912">
    <property type="entry name" value="DUF1275"/>
    <property type="match status" value="1"/>
</dbReference>
<feature type="region of interest" description="Disordered" evidence="1">
    <location>
        <begin position="1"/>
        <end position="41"/>
    </location>
</feature>
<keyword evidence="4" id="KW-1185">Reference proteome</keyword>
<feature type="transmembrane region" description="Helical" evidence="2">
    <location>
        <begin position="139"/>
        <end position="160"/>
    </location>
</feature>
<dbReference type="Proteomes" id="UP000094444">
    <property type="component" value="Unassembled WGS sequence"/>
</dbReference>
<feature type="transmembrane region" description="Helical" evidence="2">
    <location>
        <begin position="285"/>
        <end position="304"/>
    </location>
</feature>
<evidence type="ECO:0000313" key="3">
    <source>
        <dbReference type="EMBL" id="POS80740.1"/>
    </source>
</evidence>
<evidence type="ECO:0000313" key="4">
    <source>
        <dbReference type="Proteomes" id="UP000094444"/>
    </source>
</evidence>
<name>A0A2P5IE06_DIAHE</name>
<evidence type="ECO:0000256" key="1">
    <source>
        <dbReference type="SAM" id="MobiDB-lite"/>
    </source>
</evidence>
<keyword evidence="2" id="KW-0472">Membrane</keyword>
<dbReference type="OrthoDB" id="5223589at2759"/>
<keyword evidence="2" id="KW-0812">Transmembrane</keyword>
<keyword evidence="2" id="KW-1133">Transmembrane helix</keyword>
<feature type="transmembrane region" description="Helical" evidence="2">
    <location>
        <begin position="262"/>
        <end position="279"/>
    </location>
</feature>
<dbReference type="InterPro" id="IPR010699">
    <property type="entry name" value="DUF1275"/>
</dbReference>
<reference evidence="3" key="1">
    <citation type="submission" date="2017-09" db="EMBL/GenBank/DDBJ databases">
        <title>Polyketide synthases of a Diaporthe helianthi virulent isolate.</title>
        <authorList>
            <person name="Baroncelli R."/>
        </authorList>
    </citation>
    <scope>NUCLEOTIDE SEQUENCE [LARGE SCALE GENOMIC DNA]</scope>
    <source>
        <strain evidence="3">7/96</strain>
    </source>
</reference>
<dbReference type="InParanoid" id="A0A2P5IE06"/>
<proteinExistence type="predicted"/>
<dbReference type="STRING" id="158607.A0A2P5IE06"/>
<comment type="caution">
    <text evidence="3">The sequence shown here is derived from an EMBL/GenBank/DDBJ whole genome shotgun (WGS) entry which is preliminary data.</text>
</comment>
<dbReference type="EMBL" id="MAVT02000035">
    <property type="protein sequence ID" value="POS80740.1"/>
    <property type="molecule type" value="Genomic_DNA"/>
</dbReference>
<evidence type="ECO:0000256" key="2">
    <source>
        <dbReference type="SAM" id="Phobius"/>
    </source>
</evidence>